<dbReference type="STRING" id="479431.Namu_3324"/>
<dbReference type="SUPFAM" id="SSF51735">
    <property type="entry name" value="NAD(P)-binding Rossmann-fold domains"/>
    <property type="match status" value="1"/>
</dbReference>
<reference evidence="7 8" key="2">
    <citation type="journal article" date="2010" name="Stand. Genomic Sci.">
        <title>Complete genome sequence of Nakamurella multipartita type strain (Y-104).</title>
        <authorList>
            <person name="Tice H."/>
            <person name="Mayilraj S."/>
            <person name="Sims D."/>
            <person name="Lapidus A."/>
            <person name="Nolan M."/>
            <person name="Lucas S."/>
            <person name="Glavina Del Rio T."/>
            <person name="Copeland A."/>
            <person name="Cheng J.F."/>
            <person name="Meincke L."/>
            <person name="Bruce D."/>
            <person name="Goodwin L."/>
            <person name="Pitluck S."/>
            <person name="Ivanova N."/>
            <person name="Mavromatis K."/>
            <person name="Ovchinnikova G."/>
            <person name="Pati A."/>
            <person name="Chen A."/>
            <person name="Palaniappan K."/>
            <person name="Land M."/>
            <person name="Hauser L."/>
            <person name="Chang Y.J."/>
            <person name="Jeffries C.D."/>
            <person name="Detter J.C."/>
            <person name="Brettin T."/>
            <person name="Rohde M."/>
            <person name="Goker M."/>
            <person name="Bristow J."/>
            <person name="Eisen J.A."/>
            <person name="Markowitz V."/>
            <person name="Hugenholtz P."/>
            <person name="Kyrpides N.C."/>
            <person name="Klenk H.P."/>
            <person name="Chen F."/>
        </authorList>
    </citation>
    <scope>NUCLEOTIDE SEQUENCE [LARGE SCALE GENOMIC DNA]</scope>
    <source>
        <strain evidence="8">ATCC 700099 / DSM 44233 / CIP 104796 / JCM 9543 / NBRC 105858 / Y-104</strain>
    </source>
</reference>
<evidence type="ECO:0000256" key="5">
    <source>
        <dbReference type="RuleBase" id="RU361277"/>
    </source>
</evidence>
<dbReference type="CDD" id="cd08258">
    <property type="entry name" value="Zn_ADH4"/>
    <property type="match status" value="1"/>
</dbReference>
<dbReference type="SMART" id="SM00829">
    <property type="entry name" value="PKS_ER"/>
    <property type="match status" value="1"/>
</dbReference>
<dbReference type="InterPro" id="IPR011032">
    <property type="entry name" value="GroES-like_sf"/>
</dbReference>
<organism evidence="7 8">
    <name type="scientific">Nakamurella multipartita (strain ATCC 700099 / DSM 44233 / CIP 104796 / JCM 9543 / NBRC 105858 / Y-104)</name>
    <name type="common">Microsphaera multipartita</name>
    <dbReference type="NCBI Taxonomy" id="479431"/>
    <lineage>
        <taxon>Bacteria</taxon>
        <taxon>Bacillati</taxon>
        <taxon>Actinomycetota</taxon>
        <taxon>Actinomycetes</taxon>
        <taxon>Nakamurellales</taxon>
        <taxon>Nakamurellaceae</taxon>
        <taxon>Nakamurella</taxon>
    </lineage>
</organism>
<dbReference type="KEGG" id="nml:Namu_3324"/>
<dbReference type="PANTHER" id="PTHR43401">
    <property type="entry name" value="L-THREONINE 3-DEHYDROGENASE"/>
    <property type="match status" value="1"/>
</dbReference>
<dbReference type="Pfam" id="PF00107">
    <property type="entry name" value="ADH_zinc_N"/>
    <property type="match status" value="1"/>
</dbReference>
<dbReference type="InParanoid" id="C8XDV0"/>
<comment type="similarity">
    <text evidence="5">Belongs to the zinc-containing alcohol dehydrogenase family.</text>
</comment>
<dbReference type="GO" id="GO:0016491">
    <property type="term" value="F:oxidoreductase activity"/>
    <property type="evidence" value="ECO:0007669"/>
    <property type="project" value="UniProtKB-KW"/>
</dbReference>
<evidence type="ECO:0000256" key="3">
    <source>
        <dbReference type="ARBA" id="ARBA00022833"/>
    </source>
</evidence>
<keyword evidence="4" id="KW-0560">Oxidoreductase</keyword>
<dbReference type="Gene3D" id="3.40.50.720">
    <property type="entry name" value="NAD(P)-binding Rossmann-like Domain"/>
    <property type="match status" value="1"/>
</dbReference>
<dbReference type="PANTHER" id="PTHR43401:SF2">
    <property type="entry name" value="L-THREONINE 3-DEHYDROGENASE"/>
    <property type="match status" value="1"/>
</dbReference>
<dbReference type="InterPro" id="IPR050129">
    <property type="entry name" value="Zn_alcohol_dh"/>
</dbReference>
<keyword evidence="3 5" id="KW-0862">Zinc</keyword>
<name>C8XDV0_NAKMY</name>
<dbReference type="RefSeq" id="WP_015748519.1">
    <property type="nucleotide sequence ID" value="NC_013235.1"/>
</dbReference>
<evidence type="ECO:0000256" key="4">
    <source>
        <dbReference type="ARBA" id="ARBA00023002"/>
    </source>
</evidence>
<sequence>MRGLVKFDSGPGNVELRQVPAPELGAGQILIDVAAVAICGTDRLAIEGGHDHGKLPRVLGHEVSGTISAIGPDVESDLQVGDRVTVETDAYLCGRCAYCRREEYNRCPYRLGIGTTADGGLADQLAMPALAVHKLPDNVSLLAGALTEPLAVSVHAVIEQSPVLAGEVVVVIGPGAIGQLCAQVALAAGATVVMVGRSRHTEQLALARRMGVTHTVDSETIDVADYVKGLTDGYGAHTVFECSGGAGVLEGVMPWLRRGGRIVLLAFFRTPPAVDVDRLLNHELELVGSRGKRASSYRTALRLMAQGQVDVEAIVGAKLPLDEWDKGIELVGRGVKVVLEVRPE</sequence>
<dbReference type="HOGENOM" id="CLU_026673_11_0_11"/>
<dbReference type="SUPFAM" id="SSF50129">
    <property type="entry name" value="GroES-like"/>
    <property type="match status" value="1"/>
</dbReference>
<dbReference type="eggNOG" id="COG1063">
    <property type="taxonomic scope" value="Bacteria"/>
</dbReference>
<evidence type="ECO:0000313" key="8">
    <source>
        <dbReference type="Proteomes" id="UP000002218"/>
    </source>
</evidence>
<dbReference type="OrthoDB" id="3987021at2"/>
<protein>
    <submittedName>
        <fullName evidence="7">Alcohol dehydrogenase GroES domain protein</fullName>
    </submittedName>
</protein>
<dbReference type="GO" id="GO:0008270">
    <property type="term" value="F:zinc ion binding"/>
    <property type="evidence" value="ECO:0007669"/>
    <property type="project" value="InterPro"/>
</dbReference>
<evidence type="ECO:0000256" key="2">
    <source>
        <dbReference type="ARBA" id="ARBA00022723"/>
    </source>
</evidence>
<keyword evidence="8" id="KW-1185">Reference proteome</keyword>
<evidence type="ECO:0000313" key="7">
    <source>
        <dbReference type="EMBL" id="ACV79653.1"/>
    </source>
</evidence>
<dbReference type="Proteomes" id="UP000002218">
    <property type="component" value="Chromosome"/>
</dbReference>
<dbReference type="Pfam" id="PF08240">
    <property type="entry name" value="ADH_N"/>
    <property type="match status" value="1"/>
</dbReference>
<comment type="cofactor">
    <cofactor evidence="1 5">
        <name>Zn(2+)</name>
        <dbReference type="ChEBI" id="CHEBI:29105"/>
    </cofactor>
</comment>
<keyword evidence="2 5" id="KW-0479">Metal-binding</keyword>
<proteinExistence type="inferred from homology"/>
<dbReference type="InterPro" id="IPR013149">
    <property type="entry name" value="ADH-like_C"/>
</dbReference>
<dbReference type="InterPro" id="IPR020843">
    <property type="entry name" value="ER"/>
</dbReference>
<evidence type="ECO:0000259" key="6">
    <source>
        <dbReference type="SMART" id="SM00829"/>
    </source>
</evidence>
<dbReference type="InterPro" id="IPR013154">
    <property type="entry name" value="ADH-like_N"/>
</dbReference>
<reference evidence="8" key="1">
    <citation type="submission" date="2009-09" db="EMBL/GenBank/DDBJ databases">
        <title>The complete genome of Nakamurella multipartita DSM 44233.</title>
        <authorList>
            <consortium name="US DOE Joint Genome Institute (JGI-PGF)"/>
            <person name="Lucas S."/>
            <person name="Copeland A."/>
            <person name="Lapidus A."/>
            <person name="Glavina del Rio T."/>
            <person name="Dalin E."/>
            <person name="Tice H."/>
            <person name="Bruce D."/>
            <person name="Goodwin L."/>
            <person name="Pitluck S."/>
            <person name="Kyrpides N."/>
            <person name="Mavromatis K."/>
            <person name="Ivanova N."/>
            <person name="Ovchinnikova G."/>
            <person name="Sims D."/>
            <person name="Meincke L."/>
            <person name="Brettin T."/>
            <person name="Detter J.C."/>
            <person name="Han C."/>
            <person name="Larimer F."/>
            <person name="Land M."/>
            <person name="Hauser L."/>
            <person name="Markowitz V."/>
            <person name="Cheng J.-F."/>
            <person name="Hugenholtz P."/>
            <person name="Woyke T."/>
            <person name="Wu D."/>
            <person name="Klenk H.-P."/>
            <person name="Eisen J.A."/>
        </authorList>
    </citation>
    <scope>NUCLEOTIDE SEQUENCE [LARGE SCALE GENOMIC DNA]</scope>
    <source>
        <strain evidence="8">ATCC 700099 / DSM 44233 / CIP 104796 / JCM 9543 / NBRC 105858 / Y-104</strain>
    </source>
</reference>
<dbReference type="Gene3D" id="3.90.180.10">
    <property type="entry name" value="Medium-chain alcohol dehydrogenases, catalytic domain"/>
    <property type="match status" value="1"/>
</dbReference>
<dbReference type="AlphaFoldDB" id="C8XDV0"/>
<accession>C8XDV0</accession>
<dbReference type="EMBL" id="CP001737">
    <property type="protein sequence ID" value="ACV79653.1"/>
    <property type="molecule type" value="Genomic_DNA"/>
</dbReference>
<dbReference type="InterPro" id="IPR002328">
    <property type="entry name" value="ADH_Zn_CS"/>
</dbReference>
<feature type="domain" description="Enoyl reductase (ER)" evidence="6">
    <location>
        <begin position="9"/>
        <end position="339"/>
    </location>
</feature>
<dbReference type="InterPro" id="IPR036291">
    <property type="entry name" value="NAD(P)-bd_dom_sf"/>
</dbReference>
<evidence type="ECO:0000256" key="1">
    <source>
        <dbReference type="ARBA" id="ARBA00001947"/>
    </source>
</evidence>
<gene>
    <name evidence="7" type="ordered locus">Namu_3324</name>
</gene>
<dbReference type="PROSITE" id="PS00059">
    <property type="entry name" value="ADH_ZINC"/>
    <property type="match status" value="1"/>
</dbReference>